<evidence type="ECO:0000313" key="3">
    <source>
        <dbReference type="EMBL" id="RZT88511.1"/>
    </source>
</evidence>
<keyword evidence="4" id="KW-1185">Reference proteome</keyword>
<accession>A0A4Q7V4Q3</accession>
<dbReference type="PANTHER" id="PTHR46623:SF10">
    <property type="entry name" value="CARBOXYMETHYLENEBUTENOLIDASE HOMOLOG"/>
    <property type="match status" value="1"/>
</dbReference>
<dbReference type="AlphaFoldDB" id="A0A4Q7V4Q3"/>
<proteinExistence type="predicted"/>
<evidence type="ECO:0000256" key="1">
    <source>
        <dbReference type="SAM" id="MobiDB-lite"/>
    </source>
</evidence>
<feature type="region of interest" description="Disordered" evidence="1">
    <location>
        <begin position="1"/>
        <end position="23"/>
    </location>
</feature>
<comment type="caution">
    <text evidence="3">The sequence shown here is derived from an EMBL/GenBank/DDBJ whole genome shotgun (WGS) entry which is preliminary data.</text>
</comment>
<feature type="compositionally biased region" description="Basic and acidic residues" evidence="1">
    <location>
        <begin position="1"/>
        <end position="12"/>
    </location>
</feature>
<organism evidence="3 4">
    <name type="scientific">Pseudonocardia sediminis</name>
    <dbReference type="NCBI Taxonomy" id="1397368"/>
    <lineage>
        <taxon>Bacteria</taxon>
        <taxon>Bacillati</taxon>
        <taxon>Actinomycetota</taxon>
        <taxon>Actinomycetes</taxon>
        <taxon>Pseudonocardiales</taxon>
        <taxon>Pseudonocardiaceae</taxon>
        <taxon>Pseudonocardia</taxon>
    </lineage>
</organism>
<dbReference type="EMBL" id="SHKL01000001">
    <property type="protein sequence ID" value="RZT88511.1"/>
    <property type="molecule type" value="Genomic_DNA"/>
</dbReference>
<dbReference type="InterPro" id="IPR051049">
    <property type="entry name" value="Dienelactone_hydrolase-like"/>
</dbReference>
<evidence type="ECO:0000313" key="4">
    <source>
        <dbReference type="Proteomes" id="UP000291591"/>
    </source>
</evidence>
<dbReference type="RefSeq" id="WP_130292508.1">
    <property type="nucleotide sequence ID" value="NZ_SHKL01000001.1"/>
</dbReference>
<dbReference type="GO" id="GO:0016787">
    <property type="term" value="F:hydrolase activity"/>
    <property type="evidence" value="ECO:0007669"/>
    <property type="project" value="InterPro"/>
</dbReference>
<dbReference type="InterPro" id="IPR029058">
    <property type="entry name" value="AB_hydrolase_fold"/>
</dbReference>
<gene>
    <name evidence="3" type="ORF">EV383_5454</name>
</gene>
<evidence type="ECO:0000259" key="2">
    <source>
        <dbReference type="Pfam" id="PF01738"/>
    </source>
</evidence>
<reference evidence="3 4" key="1">
    <citation type="submission" date="2019-02" db="EMBL/GenBank/DDBJ databases">
        <title>Sequencing the genomes of 1000 actinobacteria strains.</title>
        <authorList>
            <person name="Klenk H.-P."/>
        </authorList>
    </citation>
    <scope>NUCLEOTIDE SEQUENCE [LARGE SCALE GENOMIC DNA]</scope>
    <source>
        <strain evidence="3 4">DSM 45779</strain>
    </source>
</reference>
<dbReference type="PANTHER" id="PTHR46623">
    <property type="entry name" value="CARBOXYMETHYLENEBUTENOLIDASE-RELATED"/>
    <property type="match status" value="1"/>
</dbReference>
<dbReference type="OrthoDB" id="9787933at2"/>
<sequence length="246" mass="26242">MPRTELTIRTDDGDAPATLHTPDGDGPWPGVLFYVDAGGVRAAMHDMAAHLAVLGYAVLVPDVYYRHGDWEPFDLATAFTDPDQRARLGDLMSSLTSEIVAVDAESYVTALLERPEVAGTAIGTTGYCMGGALSLRTAATQPERVAAAASFHGGNLASDAPDSPHRLADRIRATVYVAGAENDDSFPAEQFERLDQALSAAGLTYTLETYPAAHGFSVPDNPTHDDEAEQRHWDALQRLYGAALVG</sequence>
<dbReference type="Proteomes" id="UP000291591">
    <property type="component" value="Unassembled WGS sequence"/>
</dbReference>
<name>A0A4Q7V4Q3_PSEST</name>
<dbReference type="InterPro" id="IPR002925">
    <property type="entry name" value="Dienelactn_hydro"/>
</dbReference>
<dbReference type="Gene3D" id="3.40.50.1820">
    <property type="entry name" value="alpha/beta hydrolase"/>
    <property type="match status" value="1"/>
</dbReference>
<protein>
    <submittedName>
        <fullName evidence="3">Carboxymethylenebutenolidase</fullName>
    </submittedName>
</protein>
<feature type="domain" description="Dienelactone hydrolase" evidence="2">
    <location>
        <begin position="17"/>
        <end position="239"/>
    </location>
</feature>
<dbReference type="Pfam" id="PF01738">
    <property type="entry name" value="DLH"/>
    <property type="match status" value="1"/>
</dbReference>
<dbReference type="SUPFAM" id="SSF53474">
    <property type="entry name" value="alpha/beta-Hydrolases"/>
    <property type="match status" value="1"/>
</dbReference>